<comment type="caution">
    <text evidence="2">The sequence shown here is derived from an EMBL/GenBank/DDBJ whole genome shotgun (WGS) entry which is preliminary data.</text>
</comment>
<dbReference type="EMBL" id="BAAASJ010000076">
    <property type="protein sequence ID" value="GAA2648249.1"/>
    <property type="molecule type" value="Genomic_DNA"/>
</dbReference>
<name>A0ABP6DLW7_9ACTN</name>
<protein>
    <submittedName>
        <fullName evidence="2">DUF4037 domain-containing protein</fullName>
    </submittedName>
</protein>
<keyword evidence="3" id="KW-1185">Reference proteome</keyword>
<reference evidence="3" key="1">
    <citation type="journal article" date="2019" name="Int. J. Syst. Evol. Microbiol.">
        <title>The Global Catalogue of Microorganisms (GCM) 10K type strain sequencing project: providing services to taxonomists for standard genome sequencing and annotation.</title>
        <authorList>
            <consortium name="The Broad Institute Genomics Platform"/>
            <consortium name="The Broad Institute Genome Sequencing Center for Infectious Disease"/>
            <person name="Wu L."/>
            <person name="Ma J."/>
        </authorList>
    </citation>
    <scope>NUCLEOTIDE SEQUENCE [LARGE SCALE GENOMIC DNA]</scope>
    <source>
        <strain evidence="3">JCM 4524</strain>
    </source>
</reference>
<evidence type="ECO:0000259" key="1">
    <source>
        <dbReference type="Pfam" id="PF13228"/>
    </source>
</evidence>
<evidence type="ECO:0000313" key="3">
    <source>
        <dbReference type="Proteomes" id="UP001500151"/>
    </source>
</evidence>
<dbReference type="Pfam" id="PF13228">
    <property type="entry name" value="DUF4037"/>
    <property type="match status" value="1"/>
</dbReference>
<dbReference type="Proteomes" id="UP001500151">
    <property type="component" value="Unassembled WGS sequence"/>
</dbReference>
<gene>
    <name evidence="2" type="ORF">GCM10010307_55410</name>
</gene>
<dbReference type="InterPro" id="IPR025117">
    <property type="entry name" value="DUF4037"/>
</dbReference>
<proteinExistence type="predicted"/>
<feature type="domain" description="DUF4037" evidence="1">
    <location>
        <begin position="183"/>
        <end position="281"/>
    </location>
</feature>
<accession>A0ABP6DLW7</accession>
<evidence type="ECO:0000313" key="2">
    <source>
        <dbReference type="EMBL" id="GAA2648249.1"/>
    </source>
</evidence>
<sequence>MSQTFQSPASHEIRWWAEVRSRQSDRMPTPPPTPSAAFLPGLELSRILYEEAVRPILAEAYPRLRYTAARIGSGSEVLGFDTARSADHEWGPRLNLFLSAEDVAEHGERIHRLLAERLPKEVRGWPTHFRRRDDDALDPVSGHMELVDGPVDHRVSVDGLGPWLVAQLGVDALATAELTVHDWLSIPQQRLLEVTAGAVFHDGLGALDTVRRRLAWYPDQVWRHLLACQWQRLSQEEAFVGRCAEVGDELGSAVVAGRLVRDLMRLCLLLSRTYAPYSKWLGSTFARLPVAADLTPSLRGALAATQCADRERHLCDAYEKVATLQNETGLTDPVDPTRRRYHNRPFLVLHAERFAQALNQTVTGPELRSRPLIGSVDQWADSTDLLSGAPRGIAGPHPCP</sequence>
<organism evidence="2 3">
    <name type="scientific">Streptomyces vastus</name>
    <dbReference type="NCBI Taxonomy" id="285451"/>
    <lineage>
        <taxon>Bacteria</taxon>
        <taxon>Bacillati</taxon>
        <taxon>Actinomycetota</taxon>
        <taxon>Actinomycetes</taxon>
        <taxon>Kitasatosporales</taxon>
        <taxon>Streptomycetaceae</taxon>
        <taxon>Streptomyces</taxon>
    </lineage>
</organism>